<protein>
    <submittedName>
        <fullName evidence="4">PQQ-dependent sugar dehydrogenase</fullName>
    </submittedName>
    <submittedName>
        <fullName evidence="3">Quinoprotein glucose dehydrogenase</fullName>
    </submittedName>
</protein>
<accession>A0A0C2DKL1</accession>
<dbReference type="STRING" id="45670.SN16_07500"/>
<organism evidence="3 5">
    <name type="scientific">Salinicoccus roseus</name>
    <dbReference type="NCBI Taxonomy" id="45670"/>
    <lineage>
        <taxon>Bacteria</taxon>
        <taxon>Bacillati</taxon>
        <taxon>Bacillota</taxon>
        <taxon>Bacilli</taxon>
        <taxon>Bacillales</taxon>
        <taxon>Staphylococcaceae</taxon>
        <taxon>Salinicoccus</taxon>
    </lineage>
</organism>
<dbReference type="Pfam" id="PF07995">
    <property type="entry name" value="GSDH"/>
    <property type="match status" value="1"/>
</dbReference>
<dbReference type="SUPFAM" id="SSF50952">
    <property type="entry name" value="Soluble quinoprotein glucose dehydrogenase"/>
    <property type="match status" value="1"/>
</dbReference>
<dbReference type="OrthoDB" id="9770043at2"/>
<dbReference type="PROSITE" id="PS51257">
    <property type="entry name" value="PROKAR_LIPOPROTEIN"/>
    <property type="match status" value="1"/>
</dbReference>
<sequence length="340" mass="36795">MMRGIILLMILVLGACSNEAVSNGPDMGEGKTLAKNLETPWMIEKTEKGFYISERGGTLKLVSDGEVTAQSLELDRETNASGEGGLLGFIVHPNDTETAFLYHTYSDDGEKNRVVEMKREGSAWSESGVIVEDIPGGTIHNGGRMDIGPDGHLYITTGDAGNGEYSQDTNSLAGKILKVALDGSIPEDNPFDNEVFSYGHRNPQGLAWDENGTLYATEHGPSGHDEINVIKPGANYGWPVVEGDEEEAGIETPLYHTGSDTWAPSGIAYDGETLYIAALRGSEVIAFDLSSNSASTFYDEGSRMRDVLVEDGRLYTITNNTDGRGDPSEDDDRLLELKMK</sequence>
<evidence type="ECO:0000313" key="6">
    <source>
        <dbReference type="Proteomes" id="UP000527860"/>
    </source>
</evidence>
<keyword evidence="6" id="KW-1185">Reference proteome</keyword>
<dbReference type="PANTHER" id="PTHR19328:SF13">
    <property type="entry name" value="HIPL1 PROTEIN"/>
    <property type="match status" value="1"/>
</dbReference>
<evidence type="ECO:0000256" key="1">
    <source>
        <dbReference type="SAM" id="SignalP"/>
    </source>
</evidence>
<dbReference type="PANTHER" id="PTHR19328">
    <property type="entry name" value="HEDGEHOG-INTERACTING PROTEIN"/>
    <property type="match status" value="1"/>
</dbReference>
<evidence type="ECO:0000313" key="3">
    <source>
        <dbReference type="EMBL" id="KIH70548.1"/>
    </source>
</evidence>
<dbReference type="EMBL" id="JABEVU030000001">
    <property type="protein sequence ID" value="MDB0580641.1"/>
    <property type="molecule type" value="Genomic_DNA"/>
</dbReference>
<dbReference type="RefSeq" id="WP_040106006.1">
    <property type="nucleotide sequence ID" value="NZ_JABEVU030000001.1"/>
</dbReference>
<dbReference type="GeneID" id="77845396"/>
<keyword evidence="1" id="KW-0732">Signal</keyword>
<evidence type="ECO:0000259" key="2">
    <source>
        <dbReference type="Pfam" id="PF07995"/>
    </source>
</evidence>
<name>A0A0C2DKL1_9STAP</name>
<dbReference type="Gene3D" id="2.120.10.30">
    <property type="entry name" value="TolB, C-terminal domain"/>
    <property type="match status" value="1"/>
</dbReference>
<dbReference type="InterPro" id="IPR011041">
    <property type="entry name" value="Quinoprot_gluc/sorb_DH_b-prop"/>
</dbReference>
<feature type="signal peptide" evidence="1">
    <location>
        <begin position="1"/>
        <end position="22"/>
    </location>
</feature>
<reference evidence="3 5" key="1">
    <citation type="submission" date="2015-01" db="EMBL/GenBank/DDBJ databases">
        <title>Genome sequences of high lactate-tolerant strain Salinicoccus roseus W12 with industrial interest.</title>
        <authorList>
            <person name="Wang H."/>
            <person name="Yu B."/>
        </authorList>
    </citation>
    <scope>NUCLEOTIDE SEQUENCE [LARGE SCALE GENOMIC DNA]</scope>
    <source>
        <strain evidence="3 5">W12</strain>
    </source>
</reference>
<dbReference type="Proteomes" id="UP000527860">
    <property type="component" value="Unassembled WGS sequence"/>
</dbReference>
<dbReference type="InterPro" id="IPR012938">
    <property type="entry name" value="Glc/Sorbosone_DH"/>
</dbReference>
<evidence type="ECO:0000313" key="4">
    <source>
        <dbReference type="EMBL" id="MDB0580641.1"/>
    </source>
</evidence>
<comment type="caution">
    <text evidence="3">The sequence shown here is derived from an EMBL/GenBank/DDBJ whole genome shotgun (WGS) entry which is preliminary data.</text>
</comment>
<dbReference type="EMBL" id="JXII01000006">
    <property type="protein sequence ID" value="KIH70548.1"/>
    <property type="molecule type" value="Genomic_DNA"/>
</dbReference>
<reference evidence="4" key="2">
    <citation type="submission" date="2020-04" db="EMBL/GenBank/DDBJ databases">
        <authorList>
            <person name="Tanveer F."/>
            <person name="Xie Y."/>
            <person name="Shinwari Z.K."/>
        </authorList>
    </citation>
    <scope>NUCLEOTIDE SEQUENCE</scope>
    <source>
        <strain evidence="4">MOSEL-ME25</strain>
    </source>
</reference>
<feature type="chain" id="PRO_5039035305" evidence="1">
    <location>
        <begin position="23"/>
        <end position="340"/>
    </location>
</feature>
<feature type="domain" description="Glucose/Sorbosone dehydrogenase" evidence="2">
    <location>
        <begin position="37"/>
        <end position="324"/>
    </location>
</feature>
<gene>
    <name evidence="4" type="ORF">F7P68_0008870</name>
    <name evidence="3" type="ORF">SN16_07500</name>
</gene>
<evidence type="ECO:0000313" key="5">
    <source>
        <dbReference type="Proteomes" id="UP000031546"/>
    </source>
</evidence>
<proteinExistence type="predicted"/>
<dbReference type="InterPro" id="IPR011042">
    <property type="entry name" value="6-blade_b-propeller_TolB-like"/>
</dbReference>
<reference evidence="4" key="3">
    <citation type="submission" date="2022-12" db="EMBL/GenBank/DDBJ databases">
        <title>Genome analysis and biological profiling of marine Salinicoccus roseus MOSEL-ME25.</title>
        <authorList>
            <person name="Mirza F.T."/>
            <person name="Xie Y."/>
            <person name="Shinwari Z.K."/>
        </authorList>
    </citation>
    <scope>NUCLEOTIDE SEQUENCE</scope>
    <source>
        <strain evidence="4">MOSEL-ME25</strain>
    </source>
</reference>
<dbReference type="Proteomes" id="UP000031546">
    <property type="component" value="Unassembled WGS sequence"/>
</dbReference>
<dbReference type="AlphaFoldDB" id="A0A0C2DKL1"/>